<dbReference type="PANTHER" id="PTHR27005">
    <property type="entry name" value="WALL-ASSOCIATED RECEPTOR KINASE-LIKE 21"/>
    <property type="match status" value="1"/>
</dbReference>
<dbReference type="PANTHER" id="PTHR27005:SF479">
    <property type="entry name" value="OS06G0706600 PROTEIN"/>
    <property type="match status" value="1"/>
</dbReference>
<name>A0AAQ3UBF9_PASNO</name>
<dbReference type="GO" id="GO:0004674">
    <property type="term" value="F:protein serine/threonine kinase activity"/>
    <property type="evidence" value="ECO:0007669"/>
    <property type="project" value="TreeGrafter"/>
</dbReference>
<sequence>MNLRWEYIIGCLTACDTAAPPKNGSCSGASWCCQADLMKGVSYYKCFFNEEYNTSDIYEGRPLQLYHGNDNIQLQLLLPHLTSPHLTSPHLTSPVFYDKDNSKKPILLEWRLLGIQAKVYKTTPYAFVSNNNGCVTNDAGYRCMCSKGYKGNPYIFSIDAHVLVHVYYIDECLDNVTYPCTGMWLNTLGNFTCPCPRGKKYDQWPIHSCGCLYLCVFDLRKMKHIPHQTKVFLTAWWHDAILGDEVTTKCLMKRCMTIDEQQKKEFGKEILIIFQIIHKNIVKILVCCLEVEVPMVVYEFIPNVTLPDLIHGNHG</sequence>
<dbReference type="Gene3D" id="2.10.25.10">
    <property type="entry name" value="Laminin"/>
    <property type="match status" value="1"/>
</dbReference>
<dbReference type="SUPFAM" id="SSF56112">
    <property type="entry name" value="Protein kinase-like (PK-like)"/>
    <property type="match status" value="1"/>
</dbReference>
<accession>A0AAQ3UBF9</accession>
<protein>
    <recommendedName>
        <fullName evidence="3">Serine-threonine/tyrosine-protein kinase catalytic domain-containing protein</fullName>
    </recommendedName>
</protein>
<dbReference type="Pfam" id="PF07714">
    <property type="entry name" value="PK_Tyr_Ser-Thr"/>
    <property type="match status" value="1"/>
</dbReference>
<dbReference type="EMBL" id="CP144752">
    <property type="protein sequence ID" value="WVZ88845.1"/>
    <property type="molecule type" value="Genomic_DNA"/>
</dbReference>
<evidence type="ECO:0000313" key="4">
    <source>
        <dbReference type="EMBL" id="WVZ88845.1"/>
    </source>
</evidence>
<evidence type="ECO:0000256" key="1">
    <source>
        <dbReference type="ARBA" id="ARBA00022741"/>
    </source>
</evidence>
<dbReference type="InterPro" id="IPR045274">
    <property type="entry name" value="WAK-like"/>
</dbReference>
<dbReference type="InterPro" id="IPR001245">
    <property type="entry name" value="Ser-Thr/Tyr_kinase_cat_dom"/>
</dbReference>
<organism evidence="4 5">
    <name type="scientific">Paspalum notatum var. saurae</name>
    <dbReference type="NCBI Taxonomy" id="547442"/>
    <lineage>
        <taxon>Eukaryota</taxon>
        <taxon>Viridiplantae</taxon>
        <taxon>Streptophyta</taxon>
        <taxon>Embryophyta</taxon>
        <taxon>Tracheophyta</taxon>
        <taxon>Spermatophyta</taxon>
        <taxon>Magnoliopsida</taxon>
        <taxon>Liliopsida</taxon>
        <taxon>Poales</taxon>
        <taxon>Poaceae</taxon>
        <taxon>PACMAD clade</taxon>
        <taxon>Panicoideae</taxon>
        <taxon>Andropogonodae</taxon>
        <taxon>Paspaleae</taxon>
        <taxon>Paspalinae</taxon>
        <taxon>Paspalum</taxon>
    </lineage>
</organism>
<keyword evidence="2" id="KW-0067">ATP-binding</keyword>
<reference evidence="4 5" key="1">
    <citation type="submission" date="2024-02" db="EMBL/GenBank/DDBJ databases">
        <title>High-quality chromosome-scale genome assembly of Pensacola bahiagrass (Paspalum notatum Flugge var. saurae).</title>
        <authorList>
            <person name="Vega J.M."/>
            <person name="Podio M."/>
            <person name="Orjuela J."/>
            <person name="Siena L.A."/>
            <person name="Pessino S.C."/>
            <person name="Combes M.C."/>
            <person name="Mariac C."/>
            <person name="Albertini E."/>
            <person name="Pupilli F."/>
            <person name="Ortiz J.P.A."/>
            <person name="Leblanc O."/>
        </authorList>
    </citation>
    <scope>NUCLEOTIDE SEQUENCE [LARGE SCALE GENOMIC DNA]</scope>
    <source>
        <strain evidence="4">R1</strain>
        <tissue evidence="4">Leaf</tissue>
    </source>
</reference>
<evidence type="ECO:0000256" key="2">
    <source>
        <dbReference type="ARBA" id="ARBA00022840"/>
    </source>
</evidence>
<dbReference type="GO" id="GO:0007166">
    <property type="term" value="P:cell surface receptor signaling pathway"/>
    <property type="evidence" value="ECO:0007669"/>
    <property type="project" value="InterPro"/>
</dbReference>
<dbReference type="Proteomes" id="UP001341281">
    <property type="component" value="Chromosome 08"/>
</dbReference>
<dbReference type="GO" id="GO:0005524">
    <property type="term" value="F:ATP binding"/>
    <property type="evidence" value="ECO:0007669"/>
    <property type="project" value="UniProtKB-KW"/>
</dbReference>
<dbReference type="GO" id="GO:0005886">
    <property type="term" value="C:plasma membrane"/>
    <property type="evidence" value="ECO:0007669"/>
    <property type="project" value="TreeGrafter"/>
</dbReference>
<feature type="domain" description="Serine-threonine/tyrosine-protein kinase catalytic" evidence="3">
    <location>
        <begin position="239"/>
        <end position="311"/>
    </location>
</feature>
<evidence type="ECO:0000259" key="3">
    <source>
        <dbReference type="Pfam" id="PF07714"/>
    </source>
</evidence>
<keyword evidence="1" id="KW-0547">Nucleotide-binding</keyword>
<proteinExistence type="predicted"/>
<dbReference type="Gene3D" id="1.10.510.10">
    <property type="entry name" value="Transferase(Phosphotransferase) domain 1"/>
    <property type="match status" value="1"/>
</dbReference>
<dbReference type="AlphaFoldDB" id="A0AAQ3UBF9"/>
<evidence type="ECO:0000313" key="5">
    <source>
        <dbReference type="Proteomes" id="UP001341281"/>
    </source>
</evidence>
<dbReference type="InterPro" id="IPR011009">
    <property type="entry name" value="Kinase-like_dom_sf"/>
</dbReference>
<gene>
    <name evidence="4" type="ORF">U9M48_035313</name>
</gene>
<keyword evidence="5" id="KW-1185">Reference proteome</keyword>